<evidence type="ECO:0000256" key="9">
    <source>
        <dbReference type="ARBA" id="ARBA00023180"/>
    </source>
</evidence>
<evidence type="ECO:0000259" key="14">
    <source>
        <dbReference type="PROSITE" id="PS50835"/>
    </source>
</evidence>
<dbReference type="InterPro" id="IPR049883">
    <property type="entry name" value="NOTCH1_EGF-like"/>
</dbReference>
<feature type="domain" description="EGF-like" evidence="13">
    <location>
        <begin position="1709"/>
        <end position="1749"/>
    </location>
</feature>
<feature type="domain" description="EGF-like" evidence="13">
    <location>
        <begin position="2213"/>
        <end position="2251"/>
    </location>
</feature>
<feature type="transmembrane region" description="Helical" evidence="12">
    <location>
        <begin position="12"/>
        <end position="30"/>
    </location>
</feature>
<comment type="subcellular location">
    <subcellularLocation>
        <location evidence="1">Membrane</location>
    </subcellularLocation>
    <subcellularLocation>
        <location evidence="2">Secreted</location>
    </subcellularLocation>
</comment>
<dbReference type="SMART" id="SM00181">
    <property type="entry name" value="EGF"/>
    <property type="match status" value="23"/>
</dbReference>
<dbReference type="GO" id="GO:0071944">
    <property type="term" value="C:cell periphery"/>
    <property type="evidence" value="ECO:0007669"/>
    <property type="project" value="UniProtKB-ARBA"/>
</dbReference>
<dbReference type="SMART" id="SM00179">
    <property type="entry name" value="EGF_CA"/>
    <property type="match status" value="15"/>
</dbReference>
<feature type="domain" description="EGF-like" evidence="13">
    <location>
        <begin position="1957"/>
        <end position="1998"/>
    </location>
</feature>
<reference evidence="19" key="1">
    <citation type="submission" date="2024-06" db="UniProtKB">
        <authorList>
            <consortium name="RefSeq"/>
        </authorList>
    </citation>
    <scope>NUCLEOTIDE SEQUENCE [LARGE SCALE GENOMIC DNA]</scope>
</reference>
<feature type="transmembrane region" description="Helical" evidence="12">
    <location>
        <begin position="2791"/>
        <end position="2818"/>
    </location>
</feature>
<comment type="caution">
    <text evidence="10">Lacks conserved residue(s) required for the propagation of feature annotation.</text>
</comment>
<feature type="region of interest" description="Disordered" evidence="11">
    <location>
        <begin position="2867"/>
        <end position="2893"/>
    </location>
</feature>
<feature type="region of interest" description="Disordered" evidence="11">
    <location>
        <begin position="93"/>
        <end position="122"/>
    </location>
</feature>
<dbReference type="Pfam" id="PF12947">
    <property type="entry name" value="EGF_3"/>
    <property type="match status" value="2"/>
</dbReference>
<feature type="domain" description="EGF-like" evidence="13">
    <location>
        <begin position="2420"/>
        <end position="2458"/>
    </location>
</feature>
<dbReference type="InterPro" id="IPR003961">
    <property type="entry name" value="FN3_dom"/>
</dbReference>
<dbReference type="PROSITE" id="PS00022">
    <property type="entry name" value="EGF_1"/>
    <property type="match status" value="3"/>
</dbReference>
<feature type="compositionally biased region" description="Polar residues" evidence="11">
    <location>
        <begin position="110"/>
        <end position="120"/>
    </location>
</feature>
<dbReference type="OrthoDB" id="409374at2759"/>
<evidence type="ECO:0000256" key="6">
    <source>
        <dbReference type="ARBA" id="ARBA00022737"/>
    </source>
</evidence>
<dbReference type="InterPro" id="IPR001846">
    <property type="entry name" value="VWF_type-D"/>
</dbReference>
<feature type="domain" description="EGF-like" evidence="13">
    <location>
        <begin position="1625"/>
        <end position="1659"/>
    </location>
</feature>
<dbReference type="GeneID" id="111132907"/>
<feature type="region of interest" description="Disordered" evidence="11">
    <location>
        <begin position="145"/>
        <end position="171"/>
    </location>
</feature>
<protein>
    <submittedName>
        <fullName evidence="20">Uncharacterized protein LOC111132907 isoform X1</fullName>
    </submittedName>
</protein>
<dbReference type="GO" id="GO:0005509">
    <property type="term" value="F:calcium ion binding"/>
    <property type="evidence" value="ECO:0007669"/>
    <property type="project" value="InterPro"/>
</dbReference>
<feature type="domain" description="NIDO" evidence="17">
    <location>
        <begin position="962"/>
        <end position="1109"/>
    </location>
</feature>
<feature type="domain" description="Ig-like" evidence="14">
    <location>
        <begin position="534"/>
        <end position="635"/>
    </location>
</feature>
<dbReference type="PANTHER" id="PTHR24039">
    <property type="entry name" value="FIBRILLIN-RELATED"/>
    <property type="match status" value="1"/>
</dbReference>
<dbReference type="Proteomes" id="UP000694844">
    <property type="component" value="Chromosome 1"/>
</dbReference>
<dbReference type="Pfam" id="PF06119">
    <property type="entry name" value="NIDO"/>
    <property type="match status" value="1"/>
</dbReference>
<feature type="disulfide bond" evidence="10">
    <location>
        <begin position="1649"/>
        <end position="1658"/>
    </location>
</feature>
<proteinExistence type="predicted"/>
<dbReference type="SUPFAM" id="SSF57196">
    <property type="entry name" value="EGF/Laminin"/>
    <property type="match status" value="3"/>
</dbReference>
<feature type="domain" description="AMOP" evidence="16">
    <location>
        <begin position="1111"/>
        <end position="1243"/>
    </location>
</feature>
<evidence type="ECO:0000313" key="20">
    <source>
        <dbReference type="RefSeq" id="XP_022336549.1"/>
    </source>
</evidence>
<dbReference type="InterPro" id="IPR001881">
    <property type="entry name" value="EGF-like_Ca-bd_dom"/>
</dbReference>
<evidence type="ECO:0000259" key="13">
    <source>
        <dbReference type="PROSITE" id="PS50026"/>
    </source>
</evidence>
<dbReference type="PRINTS" id="PR00011">
    <property type="entry name" value="EGFLAMININ"/>
</dbReference>
<evidence type="ECO:0000259" key="18">
    <source>
        <dbReference type="PROSITE" id="PS51233"/>
    </source>
</evidence>
<dbReference type="InterPro" id="IPR007110">
    <property type="entry name" value="Ig-like_dom"/>
</dbReference>
<dbReference type="Gene3D" id="2.170.300.10">
    <property type="entry name" value="Tie2 ligand-binding domain superfamily"/>
    <property type="match status" value="1"/>
</dbReference>
<feature type="domain" description="EGF-like" evidence="13">
    <location>
        <begin position="2380"/>
        <end position="2417"/>
    </location>
</feature>
<dbReference type="KEGG" id="cvn:111132907"/>
<feature type="domain" description="VWFD" evidence="18">
    <location>
        <begin position="1255"/>
        <end position="1457"/>
    </location>
</feature>
<dbReference type="InterPro" id="IPR024731">
    <property type="entry name" value="NELL2-like_EGF"/>
</dbReference>
<dbReference type="FunFam" id="2.10.25.10:FF:000014">
    <property type="entry name" value="Latent-transforming growth factor beta-binding protein 3"/>
    <property type="match status" value="2"/>
</dbReference>
<keyword evidence="7 12" id="KW-0472">Membrane</keyword>
<dbReference type="PROSITE" id="PS51233">
    <property type="entry name" value="VWFD"/>
    <property type="match status" value="1"/>
</dbReference>
<gene>
    <name evidence="20" type="primary">LOC111132907</name>
</gene>
<accession>A0A8B8EA52</accession>
<evidence type="ECO:0000259" key="16">
    <source>
        <dbReference type="PROSITE" id="PS50856"/>
    </source>
</evidence>
<dbReference type="PROSITE" id="PS50835">
    <property type="entry name" value="IG_LIKE"/>
    <property type="match status" value="1"/>
</dbReference>
<feature type="domain" description="Fibronectin type-III" evidence="15">
    <location>
        <begin position="339"/>
        <end position="433"/>
    </location>
</feature>
<evidence type="ECO:0000256" key="3">
    <source>
        <dbReference type="ARBA" id="ARBA00022525"/>
    </source>
</evidence>
<dbReference type="GO" id="GO:0005576">
    <property type="term" value="C:extracellular region"/>
    <property type="evidence" value="ECO:0007669"/>
    <property type="project" value="UniProtKB-SubCell"/>
</dbReference>
<dbReference type="GO" id="GO:0016020">
    <property type="term" value="C:membrane"/>
    <property type="evidence" value="ECO:0007669"/>
    <property type="project" value="UniProtKB-SubCell"/>
</dbReference>
<keyword evidence="19" id="KW-1185">Reference proteome</keyword>
<evidence type="ECO:0000259" key="17">
    <source>
        <dbReference type="PROSITE" id="PS51220"/>
    </source>
</evidence>
<keyword evidence="12" id="KW-1133">Transmembrane helix</keyword>
<dbReference type="PROSITE" id="PS50853">
    <property type="entry name" value="FN3"/>
    <property type="match status" value="1"/>
</dbReference>
<dbReference type="FunFam" id="2.10.25.10:FF:000038">
    <property type="entry name" value="Fibrillin 2"/>
    <property type="match status" value="2"/>
</dbReference>
<sequence length="2893" mass="324339">MNFTALQRKKIIFVFVVIVNCIPLAVTQISDQNAPGSQKKSLSGYFSEEKNSTYGKGANTSDVTWDAEKHFTDATDGALNESVSTEVMVTTEKSNASSHTEKHFTEATDESLSSGPSTEETIGYDASLTSTTILQTTTKVMVTADNSNSTDGALNKSVSSGPSTEETTGYDDSHISTTLLQTTTEVMVTANPSRCPVAIITPQLISTDFGTFATFRAVVESYGDIALESRWLRQRSNGMEMIDITHSKYLGSKDLPSPELVINNVTFDDDVSYQLQVRIVSGWCFGNTVNLDVRGILQFFYPCNHSNECDERMNLVCSPVYERCICNSNYYHRNQICYLRSNLRAIYQSSVITTSNITVWWNHPNQDSDLVQSYNISLREYDNTFSFQTSVNRETNFTFVSSFPPSYLYYFQITSVIDLKDPTETILVRSSSTALVIEPEPPGLIDRNASTFHPQKLHLQLIKSYNNTYVDMYEIWIDEYRSGQWRFSTNPFSLSLNLEPGQNYTVRIKAFAWYYSFRKGSKAMIDEIQTMRVPKVTIQSDYYNVPYLSNAEIVATVQNISDFPPTTSVKWQRYNYYSYVDINITEDRYLGSTEDLYAPTLVINRVDFYSTHGSYYRCIASNPEGSWTSNHTRIYVIGSLSFLDNCSRSAECSSGKNLTCRDNKCLCTRSHYHTNFTCYDRNGFRTNFQHFNKTTCGASLRWNPPVHHHLITDYFVTRWVLINYVYVWHLENTTSVGNVTQYSTNCLQPGHLYYFDLNADVSLTNPDESIFLHLSYGFLSMDPLPPGKLVRKMSNFSSNHLYLRWETSGQNTLLAYYRVIINGHQQQTLSNIPEIHWTKQLLPGRIYNVSIIAVCYSYDIDGAFGYTESEPYTDWIEIVKGDEDGYSYLPYGNGDRSFRGDDVTGVVLSSPTKIFVGDGSEGEFYDVIIGSNGVIGLGEEFNSITIHDINAKQLTKRRILCPFWTDLLTGDTEGNIYYQTYERGLNAENDWFLEKANKIVRLHFGDFPEFETSWLVKATWENMTLFGDKTKTVTFQCLLITNGQNTFTVFNYIHVDLTPIKRKEITIGFQYKSIFEKNPYSQKNTAFKLSEVPGNRGVNGFWIYKMTSGVPLNKDEKECYDWYIRNKEMDTFRDLSQVRSQILCPCNSILLRFDPRYAISRFDRINRVLCYASMTIGRNAECCYRFHGSITDLGALERSMPSGGTLLKYNPFFERRLYLTEDFKPKETCCVKSKHCKWFYGVRPIPWCYLRSPFNPGLNFGDPHIVTLDGNNFTFNGYGEYTMLTISKNATQFDFQARTDLATTANGTAINATIFSAFVAQDQTGSKVQMEMSRDKTKILIRVNERDMTREFENATFVFLTHNLSVRWENKTLSASFLQTSTILKVTLGVRFLISELVVDSMYKGYTKGLMGNFDGNASNDFMLPNNTILNANTTSTERQIYHNFGQQWLVNNKSLFHYDKGLSYLNYSHLDFEPIFLDEVDKETLENAKTKCGPHPSQACIFDYLATGDLALAASSGTEEAAAQSDIKIIENETPRISGNTSINVEVGHTVYMQFNASDDSNERPAFKILKHPDGFELNQTTGIASWKPQNTNISALSISVIDDLGAESPVLDVSIVLCGGCGDHGRCDYNNLIPSENVLINQAVCVCDQGYSGNNCEVDTDSCLSEPCPLLRNCTDLTPAEEQLFNRGYNCSECPTGYVNNDNKCEDLNECENNLQCDPGAEICENTEGSYLCLCKPGFRKDSSGCQDIDECSEKTSECQQLCNNTLGSFECMCLSGYSLNADKTTCFLKDEDPCKNFSKQCVYACDLESQRCICPMGYELDDDQQSCIDVNECNQTYNPCKHECRNSNGSFQCVCRAGYKIEEDKVSCKECEEPYFGENCSRICTCGQGMDRCDSVTGCVCRQGWGGFNCTDDINECAENQDVCGFFKNCKNLEGSYQCDCKEGYQLNEDICEDIDECGDESLNNCTDNSHCQNLYGTYVCNCESGYYRNGSICEDVDECKSNTHGCDQICINAIGGYNCECEFGFSLNDVDRRGCEKVLDICTLYPELNCSYGCRKEEEGNLKSAYCFCESGYRLDIDNSTCKDINECEDTESCQQTCTNTNGSFECGCTIGYLLQNDGRSCKKCTDGLYGDNCAYQCKCGRGFAKCDHISGCECKSGWTGPLCDTDINECNKTTNPCGDPLMDCINNEGSYLCTCKVGFINTTDGCQDVDECLDDSTCDHNCSNTNGSYNCSCQTGFMLINESKCEDVDECKTNRTNECHNCMNFPGGFRCSCLDGYILNTTSFSECHNINECIESTSNCSENATCTDTEGGFMCTCHAGFEGNGTVCAECNRGTYGESCASNCTCNVQNTDLCDKVTGNCTCKKGWEGEDCSIDVNECENTTICPDFLVCENERGSFSCNCIAGYSLANGKCVDIDECSDGSDKCHDNADCENIKGNYTCSCKSGFSGNGFSCTPCNDTYFGVQCSSRCTCMERNTEDCNDVTGNCDCKATWNGTNCDVDIDECVLGTHNCTAVQICNNIEDGWNCTCKYGESGGICHDGCKNTHYGPNCANPCTCIDHRTDYCHNETGECTCKVGWTGDTCNIDINECSTNEHNCNASSENCTNISGGFVCVCLYGNSSTGCIVKESPYILPTTEVKLGLTVTFTQSISLKNYEEAKLKMKNTLTDYYRNKIPGFLKVIILVMRLGSTIVEHEIVTNKTEDADVKKVELITQVLGEKNIDYNGTNLTTLRIAMTDTSGNTVVVKSTFTKCDLYVILHPCDQGQRCVEENNNVYCTGIVDEYGDFTFVVGLGVGLTVFFLIICVVILVVMCIRKQRRKKEDSRSSDDSFSFNRTAFGEHRMYFSSGIPTKIYNWSQHRDHHGTGSDVKRARVGSDAVNSAREPYISN</sequence>
<dbReference type="CDD" id="cd00063">
    <property type="entry name" value="FN3"/>
    <property type="match status" value="1"/>
</dbReference>
<keyword evidence="6" id="KW-0677">Repeat</keyword>
<dbReference type="SMART" id="SM00539">
    <property type="entry name" value="NIDO"/>
    <property type="match status" value="1"/>
</dbReference>
<dbReference type="SMART" id="SM00216">
    <property type="entry name" value="VWD"/>
    <property type="match status" value="1"/>
</dbReference>
<evidence type="ECO:0000256" key="11">
    <source>
        <dbReference type="SAM" id="MobiDB-lite"/>
    </source>
</evidence>
<feature type="domain" description="EGF-like" evidence="13">
    <location>
        <begin position="2171"/>
        <end position="2212"/>
    </location>
</feature>
<keyword evidence="12" id="KW-0812">Transmembrane</keyword>
<feature type="disulfide bond" evidence="10">
    <location>
        <begin position="2534"/>
        <end position="2543"/>
    </location>
</feature>
<dbReference type="InterPro" id="IPR036116">
    <property type="entry name" value="FN3_sf"/>
</dbReference>
<feature type="domain" description="EGF-like" evidence="13">
    <location>
        <begin position="2506"/>
        <end position="2544"/>
    </location>
</feature>
<dbReference type="PROSITE" id="PS51220">
    <property type="entry name" value="NIDO"/>
    <property type="match status" value="1"/>
</dbReference>
<dbReference type="InterPro" id="IPR009030">
    <property type="entry name" value="Growth_fac_rcpt_cys_sf"/>
</dbReference>
<dbReference type="PROSITE" id="PS01186">
    <property type="entry name" value="EGF_2"/>
    <property type="match status" value="11"/>
</dbReference>
<dbReference type="Gene3D" id="2.10.25.10">
    <property type="entry name" value="Laminin"/>
    <property type="match status" value="16"/>
</dbReference>
<reference evidence="20" key="2">
    <citation type="submission" date="2025-08" db="UniProtKB">
        <authorList>
            <consortium name="RefSeq"/>
        </authorList>
    </citation>
    <scope>IDENTIFICATION</scope>
    <source>
        <tissue evidence="20">Whole sample</tissue>
    </source>
</reference>
<dbReference type="PROSITE" id="PS00010">
    <property type="entry name" value="ASX_HYDROXYL"/>
    <property type="match status" value="13"/>
</dbReference>
<dbReference type="InterPro" id="IPR018097">
    <property type="entry name" value="EGF_Ca-bd_CS"/>
</dbReference>
<evidence type="ECO:0000259" key="15">
    <source>
        <dbReference type="PROSITE" id="PS50853"/>
    </source>
</evidence>
<evidence type="ECO:0000313" key="19">
    <source>
        <dbReference type="Proteomes" id="UP000694844"/>
    </source>
</evidence>
<feature type="domain" description="EGF-like" evidence="13">
    <location>
        <begin position="2252"/>
        <end position="2288"/>
    </location>
</feature>
<dbReference type="InterPro" id="IPR003886">
    <property type="entry name" value="NIDO_dom"/>
</dbReference>
<keyword evidence="3" id="KW-0964">Secreted</keyword>
<feature type="disulfide bond" evidence="10">
    <location>
        <begin position="2217"/>
        <end position="2227"/>
    </location>
</feature>
<feature type="compositionally biased region" description="Polar residues" evidence="11">
    <location>
        <begin position="145"/>
        <end position="167"/>
    </location>
</feature>
<keyword evidence="4 10" id="KW-0245">EGF-like domain</keyword>
<dbReference type="SUPFAM" id="SSF49265">
    <property type="entry name" value="Fibronectin type III"/>
    <property type="match status" value="2"/>
</dbReference>
<dbReference type="InterPro" id="IPR000152">
    <property type="entry name" value="EGF-type_Asp/Asn_hydroxyl_site"/>
</dbReference>
<dbReference type="PROSITE" id="PS01187">
    <property type="entry name" value="EGF_CA"/>
    <property type="match status" value="6"/>
</dbReference>
<feature type="domain" description="EGF-like" evidence="13">
    <location>
        <begin position="1832"/>
        <end position="1865"/>
    </location>
</feature>
<dbReference type="GO" id="GO:0007160">
    <property type="term" value="P:cell-matrix adhesion"/>
    <property type="evidence" value="ECO:0007669"/>
    <property type="project" value="InterPro"/>
</dbReference>
<dbReference type="PROSITE" id="PS50856">
    <property type="entry name" value="AMOP"/>
    <property type="match status" value="1"/>
</dbReference>
<name>A0A8B8EA52_CRAVI</name>
<evidence type="ECO:0000256" key="7">
    <source>
        <dbReference type="ARBA" id="ARBA00023136"/>
    </source>
</evidence>
<evidence type="ECO:0000256" key="2">
    <source>
        <dbReference type="ARBA" id="ARBA00004613"/>
    </source>
</evidence>
<evidence type="ECO:0000256" key="5">
    <source>
        <dbReference type="ARBA" id="ARBA00022729"/>
    </source>
</evidence>
<evidence type="ECO:0000256" key="8">
    <source>
        <dbReference type="ARBA" id="ARBA00023157"/>
    </source>
</evidence>
<dbReference type="InterPro" id="IPR000742">
    <property type="entry name" value="EGF"/>
</dbReference>
<organism evidence="19 20">
    <name type="scientific">Crassostrea virginica</name>
    <name type="common">Eastern oyster</name>
    <dbReference type="NCBI Taxonomy" id="6565"/>
    <lineage>
        <taxon>Eukaryota</taxon>
        <taxon>Metazoa</taxon>
        <taxon>Spiralia</taxon>
        <taxon>Lophotrochozoa</taxon>
        <taxon>Mollusca</taxon>
        <taxon>Bivalvia</taxon>
        <taxon>Autobranchia</taxon>
        <taxon>Pteriomorphia</taxon>
        <taxon>Ostreida</taxon>
        <taxon>Ostreoidea</taxon>
        <taxon>Ostreidae</taxon>
        <taxon>Crassostrea</taxon>
    </lineage>
</organism>
<dbReference type="InterPro" id="IPR013783">
    <property type="entry name" value="Ig-like_fold"/>
</dbReference>
<dbReference type="RefSeq" id="XP_022336549.1">
    <property type="nucleotide sequence ID" value="XM_022480841.1"/>
</dbReference>
<feature type="domain" description="EGF-like" evidence="13">
    <location>
        <begin position="2294"/>
        <end position="2334"/>
    </location>
</feature>
<feature type="domain" description="EGF-like" evidence="13">
    <location>
        <begin position="1916"/>
        <end position="1956"/>
    </location>
</feature>
<dbReference type="SUPFAM" id="SSF57184">
    <property type="entry name" value="Growth factor receptor domain"/>
    <property type="match status" value="4"/>
</dbReference>
<dbReference type="PROSITE" id="PS50026">
    <property type="entry name" value="EGF_3"/>
    <property type="match status" value="12"/>
</dbReference>
<dbReference type="CDD" id="cd00054">
    <property type="entry name" value="EGF_CA"/>
    <property type="match status" value="10"/>
</dbReference>
<evidence type="ECO:0000256" key="12">
    <source>
        <dbReference type="SAM" id="Phobius"/>
    </source>
</evidence>
<evidence type="ECO:0000256" key="4">
    <source>
        <dbReference type="ARBA" id="ARBA00022536"/>
    </source>
</evidence>
<keyword evidence="8 10" id="KW-1015">Disulfide bond</keyword>
<dbReference type="Pfam" id="PF07645">
    <property type="entry name" value="EGF_CA"/>
    <property type="match status" value="13"/>
</dbReference>
<keyword evidence="5" id="KW-0732">Signal</keyword>
<evidence type="ECO:0000256" key="1">
    <source>
        <dbReference type="ARBA" id="ARBA00004370"/>
    </source>
</evidence>
<keyword evidence="9" id="KW-0325">Glycoprotein</keyword>
<dbReference type="Gene3D" id="2.60.40.10">
    <property type="entry name" value="Immunoglobulins"/>
    <property type="match status" value="1"/>
</dbReference>
<dbReference type="InterPro" id="IPR005533">
    <property type="entry name" value="AMOP_dom"/>
</dbReference>
<evidence type="ECO:0000256" key="10">
    <source>
        <dbReference type="PROSITE-ProRule" id="PRU00076"/>
    </source>
</evidence>